<dbReference type="Pfam" id="PF13529">
    <property type="entry name" value="Peptidase_C39_2"/>
    <property type="match status" value="1"/>
</dbReference>
<protein>
    <submittedName>
        <fullName evidence="2">C39 family peptidase</fullName>
    </submittedName>
</protein>
<dbReference type="RefSeq" id="WP_209748633.1">
    <property type="nucleotide sequence ID" value="NZ_JBHSMH010000011.1"/>
</dbReference>
<dbReference type="Proteomes" id="UP001596105">
    <property type="component" value="Unassembled WGS sequence"/>
</dbReference>
<keyword evidence="3" id="KW-1185">Reference proteome</keyword>
<evidence type="ECO:0000313" key="3">
    <source>
        <dbReference type="Proteomes" id="UP001596105"/>
    </source>
</evidence>
<proteinExistence type="predicted"/>
<reference evidence="3" key="1">
    <citation type="journal article" date="2019" name="Int. J. Syst. Evol. Microbiol.">
        <title>The Global Catalogue of Microorganisms (GCM) 10K type strain sequencing project: providing services to taxonomists for standard genome sequencing and annotation.</title>
        <authorList>
            <consortium name="The Broad Institute Genomics Platform"/>
            <consortium name="The Broad Institute Genome Sequencing Center for Infectious Disease"/>
            <person name="Wu L."/>
            <person name="Ma J."/>
        </authorList>
    </citation>
    <scope>NUCLEOTIDE SEQUENCE [LARGE SCALE GENOMIC DNA]</scope>
    <source>
        <strain evidence="3">CCUG 57113</strain>
    </source>
</reference>
<name>A0ABW0LRF0_9BACL</name>
<dbReference type="Gene3D" id="3.90.70.10">
    <property type="entry name" value="Cysteine proteinases"/>
    <property type="match status" value="1"/>
</dbReference>
<accession>A0ABW0LRF0</accession>
<organism evidence="2 3">
    <name type="scientific">Cohnella suwonensis</name>
    <dbReference type="NCBI Taxonomy" id="696072"/>
    <lineage>
        <taxon>Bacteria</taxon>
        <taxon>Bacillati</taxon>
        <taxon>Bacillota</taxon>
        <taxon>Bacilli</taxon>
        <taxon>Bacillales</taxon>
        <taxon>Paenibacillaceae</taxon>
        <taxon>Cohnella</taxon>
    </lineage>
</organism>
<sequence>MGKLVYYSQEDRRWAHLLYSNRRDPEQTIATSGCGPTCFAMAVSSLTDRELLPPEAADWSVKHGYRTPDNGTDWFYFEAAAKAFGVSCKRTGNLQEVKAALESGALVIASMGKGHMTGAGHYVLMVGINGKWIDVLDPNPDNIRYGADGLIDQGVKNDGRIKADEIVFKREARQYWIINRLIKEEDEPMTKEEKQAFDAMREDVAGLKLALEAATKKIKAPAWFIKEFGSADLGGKIHDPRFSEEGWRVLAVGVRLSK</sequence>
<gene>
    <name evidence="2" type="ORF">ACFPPD_06680</name>
</gene>
<dbReference type="InterPro" id="IPR039564">
    <property type="entry name" value="Peptidase_C39-like"/>
</dbReference>
<dbReference type="EMBL" id="JBHSMH010000011">
    <property type="protein sequence ID" value="MFC5468399.1"/>
    <property type="molecule type" value="Genomic_DNA"/>
</dbReference>
<feature type="domain" description="Peptidase C39-like" evidence="1">
    <location>
        <begin position="6"/>
        <end position="138"/>
    </location>
</feature>
<evidence type="ECO:0000313" key="2">
    <source>
        <dbReference type="EMBL" id="MFC5468399.1"/>
    </source>
</evidence>
<evidence type="ECO:0000259" key="1">
    <source>
        <dbReference type="Pfam" id="PF13529"/>
    </source>
</evidence>
<comment type="caution">
    <text evidence="2">The sequence shown here is derived from an EMBL/GenBank/DDBJ whole genome shotgun (WGS) entry which is preliminary data.</text>
</comment>